<evidence type="ECO:0000313" key="3">
    <source>
        <dbReference type="Proteomes" id="UP000587527"/>
    </source>
</evidence>
<dbReference type="Gene3D" id="1.10.3290.10">
    <property type="entry name" value="Fido-like domain"/>
    <property type="match status" value="1"/>
</dbReference>
<dbReference type="InterPro" id="IPR036597">
    <property type="entry name" value="Fido-like_dom_sf"/>
</dbReference>
<dbReference type="EMBL" id="JACHMN010000002">
    <property type="protein sequence ID" value="MBB5871309.1"/>
    <property type="molecule type" value="Genomic_DNA"/>
</dbReference>
<accession>A0A841BVX4</accession>
<protein>
    <recommendedName>
        <fullName evidence="1">Fido domain-containing protein</fullName>
    </recommendedName>
</protein>
<comment type="caution">
    <text evidence="2">The sequence shown here is derived from an EMBL/GenBank/DDBJ whole genome shotgun (WGS) entry which is preliminary data.</text>
</comment>
<dbReference type="PROSITE" id="PS51459">
    <property type="entry name" value="FIDO"/>
    <property type="match status" value="1"/>
</dbReference>
<dbReference type="Proteomes" id="UP000587527">
    <property type="component" value="Unassembled WGS sequence"/>
</dbReference>
<gene>
    <name evidence="2" type="ORF">F4553_004688</name>
</gene>
<proteinExistence type="predicted"/>
<name>A0A841BVX4_9ACTN</name>
<sequence>MTDPLAPLLQLPDVEAAVVRARAAVDGALKHWSLRKKGGPVAAEVSLRAAVASAALSDHRYATEEVRTGAVLDPVVQGSLRVAEALPGMVELWPKVPRQALARLHLLAATGVLPESELGRPVADPVVAARLEALSELVIAAEGEPIIRAAVVHGELLALRAFEGANGVVARAAARLTLVSSGFDARGVIAVEEGHMRREPEYVGAANAFATGTPDGLRSWLRHYTTAIEEGVGVFTEIADAFN</sequence>
<evidence type="ECO:0000259" key="1">
    <source>
        <dbReference type="PROSITE" id="PS51459"/>
    </source>
</evidence>
<dbReference type="SUPFAM" id="SSF140931">
    <property type="entry name" value="Fic-like"/>
    <property type="match status" value="1"/>
</dbReference>
<organism evidence="2 3">
    <name type="scientific">Allocatelliglobosispora scoriae</name>
    <dbReference type="NCBI Taxonomy" id="643052"/>
    <lineage>
        <taxon>Bacteria</taxon>
        <taxon>Bacillati</taxon>
        <taxon>Actinomycetota</taxon>
        <taxon>Actinomycetes</taxon>
        <taxon>Micromonosporales</taxon>
        <taxon>Micromonosporaceae</taxon>
        <taxon>Allocatelliglobosispora</taxon>
    </lineage>
</organism>
<evidence type="ECO:0000313" key="2">
    <source>
        <dbReference type="EMBL" id="MBB5871309.1"/>
    </source>
</evidence>
<dbReference type="AlphaFoldDB" id="A0A841BVX4"/>
<keyword evidence="3" id="KW-1185">Reference proteome</keyword>
<dbReference type="InterPro" id="IPR003812">
    <property type="entry name" value="Fido"/>
</dbReference>
<feature type="domain" description="Fido" evidence="1">
    <location>
        <begin position="96"/>
        <end position="223"/>
    </location>
</feature>
<reference evidence="2 3" key="1">
    <citation type="submission" date="2020-08" db="EMBL/GenBank/DDBJ databases">
        <title>Sequencing the genomes of 1000 actinobacteria strains.</title>
        <authorList>
            <person name="Klenk H.-P."/>
        </authorList>
    </citation>
    <scope>NUCLEOTIDE SEQUENCE [LARGE SCALE GENOMIC DNA]</scope>
    <source>
        <strain evidence="2 3">DSM 45362</strain>
    </source>
</reference>